<name>A0A179F794_METCM</name>
<proteinExistence type="predicted"/>
<dbReference type="PANTHER" id="PTHR37542">
    <property type="entry name" value="HELO DOMAIN-CONTAINING PROTEIN-RELATED"/>
    <property type="match status" value="1"/>
</dbReference>
<dbReference type="GO" id="GO:0005524">
    <property type="term" value="F:ATP binding"/>
    <property type="evidence" value="ECO:0007669"/>
    <property type="project" value="InterPro"/>
</dbReference>
<dbReference type="RefSeq" id="XP_018138989.2">
    <property type="nucleotide sequence ID" value="XM_018281880.2"/>
</dbReference>
<protein>
    <submittedName>
        <fullName evidence="3">Protein kinase, catalytic domain-containing protein</fullName>
    </submittedName>
</protein>
<dbReference type="GeneID" id="28845874"/>
<dbReference type="InterPro" id="IPR000719">
    <property type="entry name" value="Prot_kinase_dom"/>
</dbReference>
<dbReference type="Pfam" id="PF14479">
    <property type="entry name" value="HeLo"/>
    <property type="match status" value="1"/>
</dbReference>
<dbReference type="Gene3D" id="1.20.120.1020">
    <property type="entry name" value="Prion-inhibition and propagation, HeLo domain"/>
    <property type="match status" value="1"/>
</dbReference>
<keyword evidence="3" id="KW-0418">Kinase</keyword>
<dbReference type="KEGG" id="pchm:VFPPC_02186"/>
<dbReference type="InterPro" id="IPR038305">
    <property type="entry name" value="HeLo_sf"/>
</dbReference>
<dbReference type="EMBL" id="LSBJ02000001">
    <property type="protein sequence ID" value="OAQ61180.2"/>
    <property type="molecule type" value="Genomic_DNA"/>
</dbReference>
<reference evidence="3 4" key="1">
    <citation type="journal article" date="2016" name="PLoS Pathog.">
        <title>Biosynthesis of antibiotic leucinostatins in bio-control fungus Purpureocillium lilacinum and their inhibition on phytophthora revealed by genome mining.</title>
        <authorList>
            <person name="Wang G."/>
            <person name="Liu Z."/>
            <person name="Lin R."/>
            <person name="Li E."/>
            <person name="Mao Z."/>
            <person name="Ling J."/>
            <person name="Yang Y."/>
            <person name="Yin W.B."/>
            <person name="Xie B."/>
        </authorList>
    </citation>
    <scope>NUCLEOTIDE SEQUENCE [LARGE SCALE GENOMIC DNA]</scope>
    <source>
        <strain evidence="3">170</strain>
    </source>
</reference>
<evidence type="ECO:0000259" key="2">
    <source>
        <dbReference type="PROSITE" id="PS50011"/>
    </source>
</evidence>
<sequence>MADPVGVAGTALGATSLLAQVFEGTVKAIQLWRKAGGIGEDAAVFQTRLELQLARFKSWGFDWKLDCGPAGLNVNDRRFQDHGDTAIKYVVLIHHFIDQLDSLVSGSNAIKTAGQASVLPTSSIERLLDLASPNSGERQALSDKIRSVQENSDLKEQLSWAVKDGEPLKALDRLESLINDLTSFFTPPRVDPASKLALNSLLATMNLAKLQMISVQPDADSELRGLALLKSTIIQMNARESVFGGEDVTEDEADLEETSPRDEKNGRGFGVFEKNGPQNVLVEFKEVGSSECPPKHSLFTFKAMIRHRIENLARLLKADFKPVEMRTLDCIGVITRHLQGGDLEHGMLFKVEQESTTLLNILESQNPTSTARDADLDAGDWYQIATTLSRAVLFLHLAGWLHKGIRSDNIMFFAKQGQDFSYSEPYIVGFEYTREASSAGQTEGVDDDIGNNLYRHPEVQGLPVQNSRTNSARNARTPFDYRHDIYSFGIVLLELGLRETVETMQRRASVMAGYSNHTADGFREYLLIHEVPKLSSRMGKGYREATQQCLEGGVVATGDRSIQEDFYLKVGRILDGYRVN</sequence>
<comment type="caution">
    <text evidence="3">The sequence shown here is derived from an EMBL/GenBank/DDBJ whole genome shotgun (WGS) entry which is preliminary data.</text>
</comment>
<evidence type="ECO:0000256" key="1">
    <source>
        <dbReference type="SAM" id="MobiDB-lite"/>
    </source>
</evidence>
<dbReference type="Gene3D" id="1.10.510.10">
    <property type="entry name" value="Transferase(Phosphotransferase) domain 1"/>
    <property type="match status" value="1"/>
</dbReference>
<keyword evidence="4" id="KW-1185">Reference proteome</keyword>
<feature type="compositionally biased region" description="Acidic residues" evidence="1">
    <location>
        <begin position="247"/>
        <end position="257"/>
    </location>
</feature>
<dbReference type="GO" id="GO:0004672">
    <property type="term" value="F:protein kinase activity"/>
    <property type="evidence" value="ECO:0007669"/>
    <property type="project" value="InterPro"/>
</dbReference>
<keyword evidence="3" id="KW-0808">Transferase</keyword>
<dbReference type="OrthoDB" id="1911848at2759"/>
<feature type="domain" description="Protein kinase" evidence="2">
    <location>
        <begin position="228"/>
        <end position="580"/>
    </location>
</feature>
<dbReference type="InterPro" id="IPR011009">
    <property type="entry name" value="Kinase-like_dom_sf"/>
</dbReference>
<dbReference type="PANTHER" id="PTHR37542:SF1">
    <property type="entry name" value="PRION-INHIBITION AND PROPAGATION HELO DOMAIN-CONTAINING PROTEIN"/>
    <property type="match status" value="1"/>
</dbReference>
<dbReference type="AlphaFoldDB" id="A0A179F794"/>
<dbReference type="Proteomes" id="UP000078397">
    <property type="component" value="Unassembled WGS sequence"/>
</dbReference>
<dbReference type="InterPro" id="IPR029498">
    <property type="entry name" value="HeLo_dom"/>
</dbReference>
<organism evidence="3 4">
    <name type="scientific">Pochonia chlamydosporia 170</name>
    <dbReference type="NCBI Taxonomy" id="1380566"/>
    <lineage>
        <taxon>Eukaryota</taxon>
        <taxon>Fungi</taxon>
        <taxon>Dikarya</taxon>
        <taxon>Ascomycota</taxon>
        <taxon>Pezizomycotina</taxon>
        <taxon>Sordariomycetes</taxon>
        <taxon>Hypocreomycetidae</taxon>
        <taxon>Hypocreales</taxon>
        <taxon>Clavicipitaceae</taxon>
        <taxon>Pochonia</taxon>
    </lineage>
</organism>
<evidence type="ECO:0000313" key="3">
    <source>
        <dbReference type="EMBL" id="OAQ61180.2"/>
    </source>
</evidence>
<dbReference type="SUPFAM" id="SSF56112">
    <property type="entry name" value="Protein kinase-like (PK-like)"/>
    <property type="match status" value="1"/>
</dbReference>
<accession>A0A179F794</accession>
<gene>
    <name evidence="3" type="ORF">VFPPC_02186</name>
</gene>
<dbReference type="PROSITE" id="PS50011">
    <property type="entry name" value="PROTEIN_KINASE_DOM"/>
    <property type="match status" value="1"/>
</dbReference>
<evidence type="ECO:0000313" key="4">
    <source>
        <dbReference type="Proteomes" id="UP000078397"/>
    </source>
</evidence>
<feature type="region of interest" description="Disordered" evidence="1">
    <location>
        <begin position="245"/>
        <end position="270"/>
    </location>
</feature>